<evidence type="ECO:0000256" key="1">
    <source>
        <dbReference type="ARBA" id="ARBA00004496"/>
    </source>
</evidence>
<dbReference type="GO" id="GO:0005525">
    <property type="term" value="F:GTP binding"/>
    <property type="evidence" value="ECO:0007669"/>
    <property type="project" value="UniProtKB-UniRule"/>
</dbReference>
<gene>
    <name evidence="10" type="primary">fusA</name>
    <name evidence="12" type="ORF">DRJ26_01485</name>
</gene>
<dbReference type="FunFam" id="3.30.230.10:FF:000009">
    <property type="entry name" value="116 kDa U5 small nuclear ribonucleoprotein component"/>
    <property type="match status" value="1"/>
</dbReference>
<dbReference type="Pfam" id="PF00009">
    <property type="entry name" value="GTP_EFTU"/>
    <property type="match status" value="1"/>
</dbReference>
<keyword evidence="4 10" id="KW-0963">Cytoplasm</keyword>
<accession>A0A497F5Y6</accession>
<evidence type="ECO:0000256" key="8">
    <source>
        <dbReference type="ARBA" id="ARBA00023134"/>
    </source>
</evidence>
<dbReference type="Pfam" id="PF03764">
    <property type="entry name" value="EFG_IV"/>
    <property type="match status" value="1"/>
</dbReference>
<dbReference type="Pfam" id="PF14492">
    <property type="entry name" value="EFG_III"/>
    <property type="match status" value="1"/>
</dbReference>
<dbReference type="SUPFAM" id="SSF54980">
    <property type="entry name" value="EF-G C-terminal domain-like"/>
    <property type="match status" value="2"/>
</dbReference>
<feature type="binding site" evidence="10">
    <location>
        <begin position="93"/>
        <end position="97"/>
    </location>
    <ligand>
        <name>GTP</name>
        <dbReference type="ChEBI" id="CHEBI:37565"/>
    </ligand>
</feature>
<dbReference type="SUPFAM" id="SSF50447">
    <property type="entry name" value="Translation proteins"/>
    <property type="match status" value="1"/>
</dbReference>
<dbReference type="AlphaFoldDB" id="A0A497F5Y6"/>
<dbReference type="Gene3D" id="2.40.30.10">
    <property type="entry name" value="Translation factors"/>
    <property type="match status" value="1"/>
</dbReference>
<dbReference type="Pfam" id="PF03144">
    <property type="entry name" value="GTP_EFTU_D2"/>
    <property type="match status" value="1"/>
</dbReference>
<dbReference type="InterPro" id="IPR005225">
    <property type="entry name" value="Small_GTP-bd"/>
</dbReference>
<dbReference type="Pfam" id="PF00679">
    <property type="entry name" value="EFG_C"/>
    <property type="match status" value="1"/>
</dbReference>
<evidence type="ECO:0000256" key="6">
    <source>
        <dbReference type="ARBA" id="ARBA00022768"/>
    </source>
</evidence>
<evidence type="ECO:0000256" key="9">
    <source>
        <dbReference type="ARBA" id="ARBA00024731"/>
    </source>
</evidence>
<dbReference type="NCBIfam" id="TIGR00231">
    <property type="entry name" value="small_GTP"/>
    <property type="match status" value="1"/>
</dbReference>
<dbReference type="GO" id="GO:0003924">
    <property type="term" value="F:GTPase activity"/>
    <property type="evidence" value="ECO:0007669"/>
    <property type="project" value="InterPro"/>
</dbReference>
<dbReference type="CDD" id="cd01885">
    <property type="entry name" value="EF2"/>
    <property type="match status" value="1"/>
</dbReference>
<dbReference type="InterPro" id="IPR005517">
    <property type="entry name" value="Transl_elong_EFG/EF2_IV"/>
</dbReference>
<dbReference type="InterPro" id="IPR041095">
    <property type="entry name" value="EFG_II"/>
</dbReference>
<evidence type="ECO:0000313" key="12">
    <source>
        <dbReference type="EMBL" id="RLE54797.1"/>
    </source>
</evidence>
<dbReference type="Gene3D" id="3.30.230.10">
    <property type="match status" value="1"/>
</dbReference>
<comment type="caution">
    <text evidence="12">The sequence shown here is derived from an EMBL/GenBank/DDBJ whole genome shotgun (WGS) entry which is preliminary data.</text>
</comment>
<dbReference type="GO" id="GO:0003746">
    <property type="term" value="F:translation elongation factor activity"/>
    <property type="evidence" value="ECO:0007669"/>
    <property type="project" value="UniProtKB-UniRule"/>
</dbReference>
<evidence type="ECO:0000256" key="3">
    <source>
        <dbReference type="ARBA" id="ARBA00017891"/>
    </source>
</evidence>
<dbReference type="InterPro" id="IPR000640">
    <property type="entry name" value="EFG_V-like"/>
</dbReference>
<dbReference type="InterPro" id="IPR009000">
    <property type="entry name" value="Transl_B-barrel_sf"/>
</dbReference>
<dbReference type="GO" id="GO:1990904">
    <property type="term" value="C:ribonucleoprotein complex"/>
    <property type="evidence" value="ECO:0007669"/>
    <property type="project" value="TreeGrafter"/>
</dbReference>
<dbReference type="InterPro" id="IPR000795">
    <property type="entry name" value="T_Tr_GTP-bd_dom"/>
</dbReference>
<organism evidence="12 13">
    <name type="scientific">Thermoproteota archaeon</name>
    <dbReference type="NCBI Taxonomy" id="2056631"/>
    <lineage>
        <taxon>Archaea</taxon>
        <taxon>Thermoproteota</taxon>
    </lineage>
</organism>
<dbReference type="FunFam" id="3.40.50.300:FF:000684">
    <property type="entry name" value="Elongation factor 2"/>
    <property type="match status" value="1"/>
</dbReference>
<dbReference type="PANTHER" id="PTHR42908">
    <property type="entry name" value="TRANSLATION ELONGATION FACTOR-RELATED"/>
    <property type="match status" value="1"/>
</dbReference>
<evidence type="ECO:0000256" key="4">
    <source>
        <dbReference type="ARBA" id="ARBA00022490"/>
    </source>
</evidence>
<evidence type="ECO:0000259" key="11">
    <source>
        <dbReference type="PROSITE" id="PS51722"/>
    </source>
</evidence>
<dbReference type="InterPro" id="IPR027417">
    <property type="entry name" value="P-loop_NTPase"/>
</dbReference>
<dbReference type="InterPro" id="IPR004161">
    <property type="entry name" value="EFTu-like_2"/>
</dbReference>
<keyword evidence="7 10" id="KW-0648">Protein biosynthesis</keyword>
<name>A0A497F5Y6_9CREN</name>
<dbReference type="PANTHER" id="PTHR42908:SF3">
    <property type="entry name" value="ELONGATION FACTOR-LIKE GTPASE 1"/>
    <property type="match status" value="1"/>
</dbReference>
<dbReference type="SMART" id="SM00838">
    <property type="entry name" value="EFG_C"/>
    <property type="match status" value="1"/>
</dbReference>
<dbReference type="Gene3D" id="3.30.70.870">
    <property type="entry name" value="Elongation Factor G (Translational Gtpase), domain 3"/>
    <property type="match status" value="1"/>
</dbReference>
<proteinExistence type="inferred from homology"/>
<dbReference type="Gene3D" id="3.30.70.240">
    <property type="match status" value="1"/>
</dbReference>
<dbReference type="HAMAP" id="MF_00054_A">
    <property type="entry name" value="EF_G_EF_2_A"/>
    <property type="match status" value="1"/>
</dbReference>
<keyword evidence="6 10" id="KW-0251">Elongation factor</keyword>
<evidence type="ECO:0000256" key="2">
    <source>
        <dbReference type="ARBA" id="ARBA00005870"/>
    </source>
</evidence>
<dbReference type="InterPro" id="IPR004543">
    <property type="entry name" value="Transl_elong_EFG/EF2_arc"/>
</dbReference>
<dbReference type="PROSITE" id="PS51722">
    <property type="entry name" value="G_TR_2"/>
    <property type="match status" value="1"/>
</dbReference>
<keyword evidence="5 10" id="KW-0547">Nucleotide-binding</keyword>
<protein>
    <recommendedName>
        <fullName evidence="3 10">Elongation factor 2</fullName>
        <shortName evidence="10">EF-2</shortName>
    </recommendedName>
</protein>
<feature type="binding site" evidence="10">
    <location>
        <begin position="147"/>
        <end position="150"/>
    </location>
    <ligand>
        <name>GTP</name>
        <dbReference type="ChEBI" id="CHEBI:37565"/>
    </ligand>
</feature>
<dbReference type="SUPFAM" id="SSF54211">
    <property type="entry name" value="Ribosomal protein S5 domain 2-like"/>
    <property type="match status" value="1"/>
</dbReference>
<evidence type="ECO:0000256" key="10">
    <source>
        <dbReference type="HAMAP-Rule" id="MF_00054"/>
    </source>
</evidence>
<dbReference type="NCBIfam" id="TIGR00490">
    <property type="entry name" value="aEF-2"/>
    <property type="match status" value="1"/>
</dbReference>
<dbReference type="CDD" id="cd01514">
    <property type="entry name" value="Elongation_Factor_C"/>
    <property type="match status" value="1"/>
</dbReference>
<reference evidence="12 13" key="1">
    <citation type="submission" date="2018-06" db="EMBL/GenBank/DDBJ databases">
        <title>Extensive metabolic versatility and redundancy in microbially diverse, dynamic hydrothermal sediments.</title>
        <authorList>
            <person name="Dombrowski N."/>
            <person name="Teske A."/>
            <person name="Baker B.J."/>
        </authorList>
    </citation>
    <scope>NUCLEOTIDE SEQUENCE [LARGE SCALE GENOMIC DNA]</scope>
    <source>
        <strain evidence="12">B20_G2</strain>
    </source>
</reference>
<feature type="domain" description="Tr-type G" evidence="11">
    <location>
        <begin position="18"/>
        <end position="261"/>
    </location>
</feature>
<feature type="binding site" evidence="10">
    <location>
        <begin position="27"/>
        <end position="34"/>
    </location>
    <ligand>
        <name>GTP</name>
        <dbReference type="ChEBI" id="CHEBI:37565"/>
    </ligand>
</feature>
<dbReference type="PRINTS" id="PR00315">
    <property type="entry name" value="ELONGATNFCT"/>
</dbReference>
<dbReference type="InterPro" id="IPR035647">
    <property type="entry name" value="EFG_III/V"/>
</dbReference>
<evidence type="ECO:0000313" key="13">
    <source>
        <dbReference type="Proteomes" id="UP000269499"/>
    </source>
</evidence>
<dbReference type="InterPro" id="IPR014721">
    <property type="entry name" value="Ribsml_uS5_D2-typ_fold_subgr"/>
</dbReference>
<dbReference type="InterPro" id="IPR020568">
    <property type="entry name" value="Ribosomal_Su5_D2-typ_SF"/>
</dbReference>
<dbReference type="Proteomes" id="UP000269499">
    <property type="component" value="Unassembled WGS sequence"/>
</dbReference>
<comment type="function">
    <text evidence="9 10">Catalyzes the GTP-dependent ribosomal translocation step during translation elongation. During this step, the ribosome changes from the pre-translocational (PRE) to the post-translocational (POST) state as the newly formed A-site-bound peptidyl-tRNA and P-site-bound deacylated tRNA move to the P and E sites, respectively. Catalyzes the coordinated movement of the two tRNA molecules, the mRNA and conformational changes in the ribosome.</text>
</comment>
<dbReference type="Gene3D" id="3.40.50.300">
    <property type="entry name" value="P-loop containing nucleotide triphosphate hydrolases"/>
    <property type="match status" value="1"/>
</dbReference>
<sequence>MVKFKTTEHVLKLMSNIEQVRNIGTLAHVDHGKTTLSDSLLMAAGMISPKVAGKALALDYVPIEQMRQMTVKAANVSLYHEFNGKPYVINLVDTPGHVDFTGHVTRSLRVMDGAIVVVDAVEGVMTQTETVVRQGLEERVRPLLYINKIDRLIRELRLSPAEVQQRLMEIIRDFNGLIDMYAEPEFKNKWKINPAKGQVAFGSALHKWGVTIPIAQREGLKFSDIVEAYSRGPEGVEELAKEFPLYKAILNMVVEHVPNPREAQRYRIPKLWPGDLDSEIGKAMLECDPNGPLVVCISKIVIDPHAGLVATGRVFSGTVHNGDEVYLLMARSPGRIQQVGLYMGPYREVANEINAGNIVALLGLDRARAGETIVDLKYKDVMVPFERLRYISEPVVTIAIEPKRSSDLPKLVETLRKMAIEDPTLQVKINEETGEYLISGMGTLHLEIALWDLQQRTGGIPIETSPPIVVYRESIKGSAGPVEGKSPNKHNRVYISIEPLDEKTLKLLAEGRVHEDQDWRSRAKILRSEAGWSAEEARGIWAIDQHLNILVDVTKGVQYLRDIKDTIIAGFRWAMEAGPLCQEPIRGVKVKLVDAMVHEDPAHRGPAQIMPATKDAIFAAFLMANPIILEPLLKIEAKVPQEFLSGLLRVLSAKRGRVHQIEQHGMLMLVRGEIPVSETFDLADQIRSATQGRCFWSTEFSRWAPVPQQLALEVIRQIRRRKGLPPEIPRPEDFLPR</sequence>
<keyword evidence="8 10" id="KW-0342">GTP-binding</keyword>
<dbReference type="SUPFAM" id="SSF52540">
    <property type="entry name" value="P-loop containing nucleoside triphosphate hydrolases"/>
    <property type="match status" value="1"/>
</dbReference>
<evidence type="ECO:0000256" key="5">
    <source>
        <dbReference type="ARBA" id="ARBA00022741"/>
    </source>
</evidence>
<dbReference type="CDD" id="cd01681">
    <property type="entry name" value="aeEF2_snRNP_like_IV"/>
    <property type="match status" value="1"/>
</dbReference>
<feature type="modified residue" description="Diphthamide" evidence="10">
    <location>
        <position position="603"/>
    </location>
</feature>
<evidence type="ECO:0000256" key="7">
    <source>
        <dbReference type="ARBA" id="ARBA00022917"/>
    </source>
</evidence>
<dbReference type="CDD" id="cd16261">
    <property type="entry name" value="EF2_snRNP_III"/>
    <property type="match status" value="1"/>
</dbReference>
<dbReference type="EMBL" id="QMRA01000016">
    <property type="protein sequence ID" value="RLE54797.1"/>
    <property type="molecule type" value="Genomic_DNA"/>
</dbReference>
<comment type="similarity">
    <text evidence="2 10">Belongs to the TRAFAC class translation factor GTPase superfamily. Classic translation factor GTPase family. EF-G/EF-2 subfamily.</text>
</comment>
<dbReference type="FunFam" id="3.30.70.870:FF:000002">
    <property type="entry name" value="Translation elongation factor 2"/>
    <property type="match status" value="1"/>
</dbReference>
<dbReference type="SMART" id="SM00889">
    <property type="entry name" value="EFG_IV"/>
    <property type="match status" value="1"/>
</dbReference>
<comment type="subcellular location">
    <subcellularLocation>
        <location evidence="1 10">Cytoplasm</location>
    </subcellularLocation>
</comment>
<dbReference type="GO" id="GO:0005829">
    <property type="term" value="C:cytosol"/>
    <property type="evidence" value="ECO:0007669"/>
    <property type="project" value="TreeGrafter"/>
</dbReference>
<dbReference type="CDD" id="cd16268">
    <property type="entry name" value="EF2_II"/>
    <property type="match status" value="1"/>
</dbReference>